<accession>A0A8H4R8T4</accession>
<protein>
    <recommendedName>
        <fullName evidence="4">AAA+ ATPase domain-containing protein</fullName>
    </recommendedName>
</protein>
<feature type="region of interest" description="Disordered" evidence="3">
    <location>
        <begin position="1"/>
        <end position="23"/>
    </location>
</feature>
<evidence type="ECO:0000256" key="1">
    <source>
        <dbReference type="ARBA" id="ARBA00022741"/>
    </source>
</evidence>
<dbReference type="SUPFAM" id="SSF52540">
    <property type="entry name" value="P-loop containing nucleoside triphosphate hydrolases"/>
    <property type="match status" value="1"/>
</dbReference>
<dbReference type="InterPro" id="IPR001270">
    <property type="entry name" value="ClpA/B"/>
</dbReference>
<dbReference type="PANTHER" id="PTHR11638:SF18">
    <property type="entry name" value="HEAT SHOCK PROTEIN 104"/>
    <property type="match status" value="1"/>
</dbReference>
<feature type="compositionally biased region" description="Acidic residues" evidence="3">
    <location>
        <begin position="80"/>
        <end position="99"/>
    </location>
</feature>
<keyword evidence="6" id="KW-1185">Reference proteome</keyword>
<evidence type="ECO:0000256" key="2">
    <source>
        <dbReference type="ARBA" id="ARBA00022840"/>
    </source>
</evidence>
<dbReference type="GO" id="GO:0016887">
    <property type="term" value="F:ATP hydrolysis activity"/>
    <property type="evidence" value="ECO:0007669"/>
    <property type="project" value="InterPro"/>
</dbReference>
<dbReference type="EMBL" id="JAAMPI010001356">
    <property type="protein sequence ID" value="KAF4625532.1"/>
    <property type="molecule type" value="Genomic_DNA"/>
</dbReference>
<dbReference type="InterPro" id="IPR050130">
    <property type="entry name" value="ClpA_ClpB"/>
</dbReference>
<feature type="compositionally biased region" description="Pro residues" evidence="3">
    <location>
        <begin position="65"/>
        <end position="79"/>
    </location>
</feature>
<comment type="caution">
    <text evidence="5">The sequence shown here is derived from an EMBL/GenBank/DDBJ whole genome shotgun (WGS) entry which is preliminary data.</text>
</comment>
<sequence>MASHESSSTGGSSLPSPESIREIMRECDCNEERAINLLRRSNNDPEKAKHQHRTLMRFINRIPVRPAPTPPRPISPTPEPDIDEESENDSEEAELEESQEDHPETQPYTNSWGPSRPVIPGYQQTPGVPTAFELPSHPSGIASRPFQIPTPSSSTSRNSQAESESGGGSRRPIDQNTPPETPPINGEQLRPNFSIPRVPVPAVPAMQTPNMGSNRPEEPIRPRYQAYNPHPPDFANPTPAITPDESSVAHRDRMQQGRNALQEAFQPLEVEQEMEPSPPPYEENPVIGPEVIIGEREAPPAPEPAYIPEPEPEPEWNFILPEIPPPPTLTPGLGDGQAGFNLQDLIGAIQHGAPLQMIQHYLGYYDKPIIKRHLNDTVEGFPAMFYAVATNNEWIIRTFIAYGANLKCIHDASKVPLLAFAIMHSETLQADTTLIVATLLSLGALPQVIPSAFYTPYCKDLPDNGPTDAELTDITDENKTWCTNAARAKLARTTNLTQRYYLERAAKTKKPSIRHRQIALRRNAEALLGIPYFLIGQTMAANRLLQKLLSHLVVPSQRPLVLVFAGPSGHGKTELARRLGHLLSLELEVVDCTIFNRESELFGPRHPYVGADRGSPLNNFLARNAGQRCIVFLDEFEKTTSDIHQALLLPFDNGEYQDRRHLTTIDCSKTIWILATNALDPTIQDFCAQHQNAIFHDDDQAEKLRLMKTLSKELKEDFLSKFDSPITGRISAFLPFLPFSPGEQAVVVHKYLLELGQKVRSPVNLSPGPDEHLLGNVKLRIRRDASVCRVLAEEEYHQELGARSLITAVKAIEDMLVEVYLDVDQEIMEGEGSVEFVVDVNGGEVVANMRREVLGDNGVVNEVEVVA</sequence>
<feature type="region of interest" description="Disordered" evidence="3">
    <location>
        <begin position="37"/>
        <end position="245"/>
    </location>
</feature>
<dbReference type="AlphaFoldDB" id="A0A8H4R8T4"/>
<dbReference type="GO" id="GO:0005737">
    <property type="term" value="C:cytoplasm"/>
    <property type="evidence" value="ECO:0007669"/>
    <property type="project" value="TreeGrafter"/>
</dbReference>
<dbReference type="OrthoDB" id="47330at2759"/>
<dbReference type="InterPro" id="IPR003959">
    <property type="entry name" value="ATPase_AAA_core"/>
</dbReference>
<evidence type="ECO:0000313" key="5">
    <source>
        <dbReference type="EMBL" id="KAF4625532.1"/>
    </source>
</evidence>
<proteinExistence type="predicted"/>
<dbReference type="Gene3D" id="3.40.50.300">
    <property type="entry name" value="P-loop containing nucleotide triphosphate hydrolases"/>
    <property type="match status" value="1"/>
</dbReference>
<dbReference type="SMART" id="SM00382">
    <property type="entry name" value="AAA"/>
    <property type="match status" value="1"/>
</dbReference>
<feature type="domain" description="AAA+ ATPase" evidence="4">
    <location>
        <begin position="558"/>
        <end position="698"/>
    </location>
</feature>
<dbReference type="Proteomes" id="UP000566819">
    <property type="component" value="Unassembled WGS sequence"/>
</dbReference>
<dbReference type="GO" id="GO:0005524">
    <property type="term" value="F:ATP binding"/>
    <property type="evidence" value="ECO:0007669"/>
    <property type="project" value="UniProtKB-KW"/>
</dbReference>
<dbReference type="InterPro" id="IPR003593">
    <property type="entry name" value="AAA+_ATPase"/>
</dbReference>
<evidence type="ECO:0000313" key="6">
    <source>
        <dbReference type="Proteomes" id="UP000566819"/>
    </source>
</evidence>
<evidence type="ECO:0000259" key="4">
    <source>
        <dbReference type="SMART" id="SM00382"/>
    </source>
</evidence>
<dbReference type="PANTHER" id="PTHR11638">
    <property type="entry name" value="ATP-DEPENDENT CLP PROTEASE"/>
    <property type="match status" value="1"/>
</dbReference>
<evidence type="ECO:0000256" key="3">
    <source>
        <dbReference type="SAM" id="MobiDB-lite"/>
    </source>
</evidence>
<dbReference type="Pfam" id="PF07724">
    <property type="entry name" value="AAA_2"/>
    <property type="match status" value="1"/>
</dbReference>
<dbReference type="PRINTS" id="PR00300">
    <property type="entry name" value="CLPPROTEASEA"/>
</dbReference>
<keyword evidence="1" id="KW-0547">Nucleotide-binding</keyword>
<keyword evidence="2" id="KW-0067">ATP-binding</keyword>
<feature type="compositionally biased region" description="Low complexity" evidence="3">
    <location>
        <begin position="1"/>
        <end position="18"/>
    </location>
</feature>
<organism evidence="5 6">
    <name type="scientific">Cudoniella acicularis</name>
    <dbReference type="NCBI Taxonomy" id="354080"/>
    <lineage>
        <taxon>Eukaryota</taxon>
        <taxon>Fungi</taxon>
        <taxon>Dikarya</taxon>
        <taxon>Ascomycota</taxon>
        <taxon>Pezizomycotina</taxon>
        <taxon>Leotiomycetes</taxon>
        <taxon>Helotiales</taxon>
        <taxon>Tricladiaceae</taxon>
        <taxon>Cudoniella</taxon>
    </lineage>
</organism>
<reference evidence="5 6" key="1">
    <citation type="submission" date="2020-03" db="EMBL/GenBank/DDBJ databases">
        <title>Draft Genome Sequence of Cudoniella acicularis.</title>
        <authorList>
            <person name="Buettner E."/>
            <person name="Kellner H."/>
        </authorList>
    </citation>
    <scope>NUCLEOTIDE SEQUENCE [LARGE SCALE GENOMIC DNA]</scope>
    <source>
        <strain evidence="5 6">DSM 108380</strain>
    </source>
</reference>
<gene>
    <name evidence="5" type="ORF">G7Y89_g12640</name>
</gene>
<dbReference type="InterPro" id="IPR027417">
    <property type="entry name" value="P-loop_NTPase"/>
</dbReference>
<dbReference type="GO" id="GO:0034605">
    <property type="term" value="P:cellular response to heat"/>
    <property type="evidence" value="ECO:0007669"/>
    <property type="project" value="TreeGrafter"/>
</dbReference>
<name>A0A8H4R8T4_9HELO</name>
<feature type="compositionally biased region" description="Polar residues" evidence="3">
    <location>
        <begin position="149"/>
        <end position="163"/>
    </location>
</feature>